<dbReference type="Pfam" id="PF03958">
    <property type="entry name" value="Secretin_N"/>
    <property type="match status" value="1"/>
</dbReference>
<dbReference type="Gene3D" id="3.30.1370.120">
    <property type="match status" value="1"/>
</dbReference>
<dbReference type="Pfam" id="PF00263">
    <property type="entry name" value="Secretin"/>
    <property type="match status" value="1"/>
</dbReference>
<evidence type="ECO:0000313" key="7">
    <source>
        <dbReference type="EMBL" id="VAW80243.1"/>
    </source>
</evidence>
<protein>
    <recommendedName>
        <fullName evidence="6">Secretin/TonB short N-terminal domain-containing protein</fullName>
    </recommendedName>
</protein>
<reference evidence="7" key="1">
    <citation type="submission" date="2018-06" db="EMBL/GenBank/DDBJ databases">
        <authorList>
            <person name="Zhirakovskaya E."/>
        </authorList>
    </citation>
    <scope>NUCLEOTIDE SEQUENCE</scope>
</reference>
<dbReference type="PANTHER" id="PTHR30332:SF17">
    <property type="entry name" value="TYPE IV PILIATION SYSTEM PROTEIN DR_0774-RELATED"/>
    <property type="match status" value="1"/>
</dbReference>
<feature type="domain" description="Secretin/TonB short N-terminal" evidence="6">
    <location>
        <begin position="198"/>
        <end position="248"/>
    </location>
</feature>
<keyword evidence="4" id="KW-0472">Membrane</keyword>
<dbReference type="AlphaFoldDB" id="A0A3B0YWF5"/>
<evidence type="ECO:0000256" key="1">
    <source>
        <dbReference type="ARBA" id="ARBA00004370"/>
    </source>
</evidence>
<dbReference type="InterPro" id="IPR004845">
    <property type="entry name" value="T2SS_GspD_CS"/>
</dbReference>
<keyword evidence="2" id="KW-0813">Transport</keyword>
<keyword evidence="5" id="KW-0998">Cell outer membrane</keyword>
<dbReference type="InterPro" id="IPR011990">
    <property type="entry name" value="TPR-like_helical_dom_sf"/>
</dbReference>
<comment type="subcellular location">
    <subcellularLocation>
        <location evidence="1">Membrane</location>
    </subcellularLocation>
</comment>
<dbReference type="PANTHER" id="PTHR30332">
    <property type="entry name" value="PROBABLE GENERAL SECRETION PATHWAY PROTEIN D"/>
    <property type="match status" value="1"/>
</dbReference>
<dbReference type="Gene3D" id="1.25.40.10">
    <property type="entry name" value="Tetratricopeptide repeat domain"/>
    <property type="match status" value="1"/>
</dbReference>
<dbReference type="InterPro" id="IPR050810">
    <property type="entry name" value="Bact_Secretion_Sys_Channel"/>
</dbReference>
<dbReference type="InterPro" id="IPR038591">
    <property type="entry name" value="NolW-like_sf"/>
</dbReference>
<dbReference type="GO" id="GO:0009306">
    <property type="term" value="P:protein secretion"/>
    <property type="evidence" value="ECO:0007669"/>
    <property type="project" value="InterPro"/>
</dbReference>
<accession>A0A3B0YWF5</accession>
<dbReference type="PROSITE" id="PS00875">
    <property type="entry name" value="T2SP_D"/>
    <property type="match status" value="1"/>
</dbReference>
<dbReference type="PROSITE" id="PS50005">
    <property type="entry name" value="TPR"/>
    <property type="match status" value="1"/>
</dbReference>
<dbReference type="SMART" id="SM00965">
    <property type="entry name" value="STN"/>
    <property type="match status" value="1"/>
</dbReference>
<dbReference type="InterPro" id="IPR001775">
    <property type="entry name" value="GspD/PilQ"/>
</dbReference>
<organism evidence="7">
    <name type="scientific">hydrothermal vent metagenome</name>
    <dbReference type="NCBI Taxonomy" id="652676"/>
    <lineage>
        <taxon>unclassified sequences</taxon>
        <taxon>metagenomes</taxon>
        <taxon>ecological metagenomes</taxon>
    </lineage>
</organism>
<dbReference type="InterPro" id="IPR011662">
    <property type="entry name" value="Secretin/TonB_short_N"/>
</dbReference>
<dbReference type="Gene3D" id="3.55.50.30">
    <property type="match status" value="1"/>
</dbReference>
<dbReference type="SUPFAM" id="SSF48452">
    <property type="entry name" value="TPR-like"/>
    <property type="match status" value="1"/>
</dbReference>
<dbReference type="CDD" id="cd08547">
    <property type="entry name" value="Type_II_cohesin"/>
    <property type="match status" value="1"/>
</dbReference>
<dbReference type="SMART" id="SM00028">
    <property type="entry name" value="TPR"/>
    <property type="match status" value="3"/>
</dbReference>
<proteinExistence type="predicted"/>
<dbReference type="PRINTS" id="PR00811">
    <property type="entry name" value="BCTERIALGSPD"/>
</dbReference>
<evidence type="ECO:0000256" key="3">
    <source>
        <dbReference type="ARBA" id="ARBA00022729"/>
    </source>
</evidence>
<dbReference type="GO" id="GO:0015627">
    <property type="term" value="C:type II protein secretion system complex"/>
    <property type="evidence" value="ECO:0007669"/>
    <property type="project" value="TreeGrafter"/>
</dbReference>
<dbReference type="InterPro" id="IPR019734">
    <property type="entry name" value="TPR_rpt"/>
</dbReference>
<dbReference type="EMBL" id="UOFL01000192">
    <property type="protein sequence ID" value="VAW80243.1"/>
    <property type="molecule type" value="Genomic_DNA"/>
</dbReference>
<dbReference type="InterPro" id="IPR004846">
    <property type="entry name" value="T2SS/T3SS_dom"/>
</dbReference>
<gene>
    <name evidence="7" type="ORF">MNBD_GAMMA12-44</name>
</gene>
<keyword evidence="3" id="KW-0732">Signal</keyword>
<dbReference type="GO" id="GO:0019867">
    <property type="term" value="C:outer membrane"/>
    <property type="evidence" value="ECO:0007669"/>
    <property type="project" value="InterPro"/>
</dbReference>
<evidence type="ECO:0000256" key="4">
    <source>
        <dbReference type="ARBA" id="ARBA00023136"/>
    </source>
</evidence>
<evidence type="ECO:0000259" key="6">
    <source>
        <dbReference type="SMART" id="SM00965"/>
    </source>
</evidence>
<evidence type="ECO:0000256" key="2">
    <source>
        <dbReference type="ARBA" id="ARBA00022448"/>
    </source>
</evidence>
<sequence length="722" mass="81273">MKLLLICILSLALINCSSTIKDAELFAAKDEWLQAVLAYRKALIKDPGDIELRSRLKQTELKAADFYYQHGLKMLQQKNIDAAIVQYQRGLIAKSDHSKLEQAMKDLLIIKEANRVYREGVLSREAERHEDAKKLFAQVLRIYPDHEQAALELQSYQLKSDEQSENDFALTSTDPVTLNFKKSDIRSTFKFLAKSFGITVIFDDTIKDVSVTLFAKDVTFKQALNLLLVTTKTFYKKLGKNTILLAPDSKEKRGQYEDYIIRSFALRNTKAKKMSAILKSMLSIKKLIINEKQNTIMVRSTADVLELVDKVIAVNDRKPAELILDVEILEVNRTKTEQLGLDFGSTISVAYESFTGSFSRALSLGTVTLPGISFSYLKQDIDAKILANPKIRVIDDKPAKIHIGDRVPLRSSTIQNVTGQTRTTYTYTDIGIKMTVEPDIHLDNSVTVKMNLEVSSLGQNLGTVSEPAFSIGTRNATTFMLLRDGETAILGGLIRDEDRRSTAKVPGLGDIPVLGRLFSNDDNQSVRTDVLLTITPRIVRGWDLPPKNLRNIYSGTEKTYTNQPIFSNFNDNLSRTDVEISESSQRSILSGKIEASHEDIINLRFKKPAYTVLAGGEIEVQIYGENLENIKSLPFEVLYNPSLVSLWHSEGELDEKNSTPGILRVPLYKINISNDKPVVIYKLKMKGIKPGISYLVFRTSEYQRENGDEVKTQVQTTRVIVH</sequence>
<dbReference type="InterPro" id="IPR005644">
    <property type="entry name" value="NolW-like"/>
</dbReference>
<evidence type="ECO:0000256" key="5">
    <source>
        <dbReference type="ARBA" id="ARBA00023237"/>
    </source>
</evidence>
<name>A0A3B0YWF5_9ZZZZ</name>